<comment type="caution">
    <text evidence="1">The sequence shown here is derived from an EMBL/GenBank/DDBJ whole genome shotgun (WGS) entry which is preliminary data.</text>
</comment>
<evidence type="ECO:0008006" key="3">
    <source>
        <dbReference type="Google" id="ProtNLM"/>
    </source>
</evidence>
<keyword evidence="2" id="KW-1185">Reference proteome</keyword>
<protein>
    <recommendedName>
        <fullName evidence="3">Gag-pol polyprotein</fullName>
    </recommendedName>
</protein>
<organism evidence="1 2">
    <name type="scientific">Lagenidium giganteum</name>
    <dbReference type="NCBI Taxonomy" id="4803"/>
    <lineage>
        <taxon>Eukaryota</taxon>
        <taxon>Sar</taxon>
        <taxon>Stramenopiles</taxon>
        <taxon>Oomycota</taxon>
        <taxon>Peronosporomycetes</taxon>
        <taxon>Pythiales</taxon>
        <taxon>Pythiaceae</taxon>
    </lineage>
</organism>
<sequence length="252" mass="27099">MGLHEGDLAPRGQRSSSEGGSDLLVVAAKVAGFGRPLRVLVDSGALKNYARRQTMAENARLLAQACARDRGLISMRLATGVVATVKKVELDLRVAFVDFDSVERFTVLDMDERFELILGMPWLARHEPWIDWKTKSIHQSVKILGVINPPSRRAREHSPPLEVGMARAISRKYTRSEQDARVGTTLKDWNLVSALRPRPKSGRCVGAGAHGCAGAVARTEAKCAGAVARTSECAGAFARTEGGVGAVARACA</sequence>
<reference evidence="1" key="1">
    <citation type="submission" date="2022-11" db="EMBL/GenBank/DDBJ databases">
        <authorList>
            <person name="Morgan W.R."/>
            <person name="Tartar A."/>
        </authorList>
    </citation>
    <scope>NUCLEOTIDE SEQUENCE</scope>
    <source>
        <strain evidence="1">ARSEF 373</strain>
    </source>
</reference>
<dbReference type="CDD" id="cd00303">
    <property type="entry name" value="retropepsin_like"/>
    <property type="match status" value="1"/>
</dbReference>
<dbReference type="EMBL" id="DAKRPA010000312">
    <property type="protein sequence ID" value="DAZ93490.1"/>
    <property type="molecule type" value="Genomic_DNA"/>
</dbReference>
<dbReference type="Gene3D" id="2.40.70.10">
    <property type="entry name" value="Acid Proteases"/>
    <property type="match status" value="1"/>
</dbReference>
<dbReference type="AlphaFoldDB" id="A0AAV2YHL1"/>
<accession>A0AAV2YHL1</accession>
<name>A0AAV2YHL1_9STRA</name>
<reference evidence="1" key="2">
    <citation type="journal article" date="2023" name="Microbiol Resour">
        <title>Decontamination and Annotation of the Draft Genome Sequence of the Oomycete Lagenidium giganteum ARSEF 373.</title>
        <authorList>
            <person name="Morgan W.R."/>
            <person name="Tartar A."/>
        </authorList>
    </citation>
    <scope>NUCLEOTIDE SEQUENCE</scope>
    <source>
        <strain evidence="1">ARSEF 373</strain>
    </source>
</reference>
<dbReference type="InterPro" id="IPR021109">
    <property type="entry name" value="Peptidase_aspartic_dom_sf"/>
</dbReference>
<dbReference type="Proteomes" id="UP001146120">
    <property type="component" value="Unassembled WGS sequence"/>
</dbReference>
<proteinExistence type="predicted"/>
<evidence type="ECO:0000313" key="1">
    <source>
        <dbReference type="EMBL" id="DAZ93490.1"/>
    </source>
</evidence>
<evidence type="ECO:0000313" key="2">
    <source>
        <dbReference type="Proteomes" id="UP001146120"/>
    </source>
</evidence>
<gene>
    <name evidence="1" type="ORF">N0F65_007858</name>
</gene>